<proteinExistence type="predicted"/>
<dbReference type="Pfam" id="PF13456">
    <property type="entry name" value="RVT_3"/>
    <property type="match status" value="1"/>
</dbReference>
<comment type="caution">
    <text evidence="2">The sequence shown here is derived from an EMBL/GenBank/DDBJ whole genome shotgun (WGS) entry which is preliminary data.</text>
</comment>
<evidence type="ECO:0000313" key="3">
    <source>
        <dbReference type="Proteomes" id="UP001472677"/>
    </source>
</evidence>
<reference evidence="2 3" key="1">
    <citation type="journal article" date="2024" name="G3 (Bethesda)">
        <title>Genome assembly of Hibiscus sabdariffa L. provides insights into metabolisms of medicinal natural products.</title>
        <authorList>
            <person name="Kim T."/>
        </authorList>
    </citation>
    <scope>NUCLEOTIDE SEQUENCE [LARGE SCALE GENOMIC DNA]</scope>
    <source>
        <strain evidence="2">TK-2024</strain>
        <tissue evidence="2">Old leaves</tissue>
    </source>
</reference>
<dbReference type="PANTHER" id="PTHR34023">
    <property type="entry name" value="RNASE H DOMAIN-CONTAINING PROTEIN"/>
    <property type="match status" value="1"/>
</dbReference>
<feature type="domain" description="RNase H type-1" evidence="1">
    <location>
        <begin position="2"/>
        <end position="58"/>
    </location>
</feature>
<organism evidence="2 3">
    <name type="scientific">Hibiscus sabdariffa</name>
    <name type="common">roselle</name>
    <dbReference type="NCBI Taxonomy" id="183260"/>
    <lineage>
        <taxon>Eukaryota</taxon>
        <taxon>Viridiplantae</taxon>
        <taxon>Streptophyta</taxon>
        <taxon>Embryophyta</taxon>
        <taxon>Tracheophyta</taxon>
        <taxon>Spermatophyta</taxon>
        <taxon>Magnoliopsida</taxon>
        <taxon>eudicotyledons</taxon>
        <taxon>Gunneridae</taxon>
        <taxon>Pentapetalae</taxon>
        <taxon>rosids</taxon>
        <taxon>malvids</taxon>
        <taxon>Malvales</taxon>
        <taxon>Malvaceae</taxon>
        <taxon>Malvoideae</taxon>
        <taxon>Hibiscus</taxon>
    </lineage>
</organism>
<dbReference type="PANTHER" id="PTHR34023:SF4">
    <property type="entry name" value="RNASE H TYPE-1 DOMAIN-CONTAINING PROTEIN"/>
    <property type="match status" value="1"/>
</dbReference>
<accession>A0ABR2DEH8</accession>
<name>A0ABR2DEH8_9ROSI</name>
<evidence type="ECO:0000313" key="2">
    <source>
        <dbReference type="EMBL" id="KAK8537333.1"/>
    </source>
</evidence>
<protein>
    <recommendedName>
        <fullName evidence="1">RNase H type-1 domain-containing protein</fullName>
    </recommendedName>
</protein>
<dbReference type="EMBL" id="JBBPBM010000028">
    <property type="protein sequence ID" value="KAK8537333.1"/>
    <property type="molecule type" value="Genomic_DNA"/>
</dbReference>
<dbReference type="Proteomes" id="UP001472677">
    <property type="component" value="Unassembled WGS sequence"/>
</dbReference>
<evidence type="ECO:0000259" key="1">
    <source>
        <dbReference type="Pfam" id="PF13456"/>
    </source>
</evidence>
<dbReference type="InterPro" id="IPR002156">
    <property type="entry name" value="RNaseH_domain"/>
</dbReference>
<gene>
    <name evidence="2" type="ORF">V6N12_043499</name>
</gene>
<sequence length="88" mass="9709">MVESDGLEVVCIVNSTSVALQESALVLSIKRWLFRDWQVEVCHVSRACNRVANMMAARGRGSLLTATVFSVPPEEVCGLVEEEMQRAV</sequence>
<keyword evidence="3" id="KW-1185">Reference proteome</keyword>